<sequence length="77" mass="8465">MKLENILQDPAAVYAKPQDVLGDANLTTEDKCKVLAQWEYDAEELQTATAENMPGPNDSLLDDILAVKKQLNCDASK</sequence>
<evidence type="ECO:0000313" key="1">
    <source>
        <dbReference type="EMBL" id="RUO68999.1"/>
    </source>
</evidence>
<organism evidence="1 2">
    <name type="scientific">Pseudidiomarina sediminum</name>
    <dbReference type="NCBI Taxonomy" id="431675"/>
    <lineage>
        <taxon>Bacteria</taxon>
        <taxon>Pseudomonadati</taxon>
        <taxon>Pseudomonadota</taxon>
        <taxon>Gammaproteobacteria</taxon>
        <taxon>Alteromonadales</taxon>
        <taxon>Idiomarinaceae</taxon>
        <taxon>Pseudidiomarina</taxon>
    </lineage>
</organism>
<comment type="caution">
    <text evidence="1">The sequence shown here is derived from an EMBL/GenBank/DDBJ whole genome shotgun (WGS) entry which is preliminary data.</text>
</comment>
<evidence type="ECO:0000313" key="2">
    <source>
        <dbReference type="Proteomes" id="UP000287022"/>
    </source>
</evidence>
<reference evidence="2" key="1">
    <citation type="journal article" date="2018" name="Front. Microbiol.">
        <title>Genome-Based Analysis Reveals the Taxonomy and Diversity of the Family Idiomarinaceae.</title>
        <authorList>
            <person name="Liu Y."/>
            <person name="Lai Q."/>
            <person name="Shao Z."/>
        </authorList>
    </citation>
    <scope>NUCLEOTIDE SEQUENCE [LARGE SCALE GENOMIC DNA]</scope>
    <source>
        <strain evidence="2">c121</strain>
    </source>
</reference>
<protein>
    <submittedName>
        <fullName evidence="1">Uncharacterized protein</fullName>
    </submittedName>
</protein>
<keyword evidence="2" id="KW-1185">Reference proteome</keyword>
<dbReference type="AlphaFoldDB" id="A0A432YZE9"/>
<proteinExistence type="predicted"/>
<dbReference type="Proteomes" id="UP000287022">
    <property type="component" value="Unassembled WGS sequence"/>
</dbReference>
<dbReference type="EMBL" id="PIQE01000006">
    <property type="protein sequence ID" value="RUO68999.1"/>
    <property type="molecule type" value="Genomic_DNA"/>
</dbReference>
<name>A0A432YZE9_9GAMM</name>
<gene>
    <name evidence="1" type="ORF">CWI80_12275</name>
</gene>
<accession>A0A432YZE9</accession>